<dbReference type="InterPro" id="IPR034261">
    <property type="entry name" value="CNOT4_RRM"/>
</dbReference>
<keyword evidence="1" id="KW-0479">Metal-binding</keyword>
<feature type="domain" description="RRM" evidence="6">
    <location>
        <begin position="120"/>
        <end position="206"/>
    </location>
</feature>
<dbReference type="InterPro" id="IPR012677">
    <property type="entry name" value="Nucleotide-bd_a/b_plait_sf"/>
</dbReference>
<dbReference type="EMBL" id="JBEFKJ010000008">
    <property type="protein sequence ID" value="KAL2044682.1"/>
    <property type="molecule type" value="Genomic_DNA"/>
</dbReference>
<dbReference type="PROSITE" id="PS50102">
    <property type="entry name" value="RRM"/>
    <property type="match status" value="1"/>
</dbReference>
<dbReference type="CDD" id="cd12438">
    <property type="entry name" value="RRM_CNOT4"/>
    <property type="match status" value="1"/>
</dbReference>
<sequence length="829" mass="90384">MAARNQQDAFIDDSDESCPLCVEEFDLSDKNFRPCPCGYQICQFCYNNIKNHMNGLCPACRRPYDDQSIEWKIVSPEEQKADIALQARKKAMARKKETEQRQVETLNRKNLAGIRVVQKNLVYVIGLSQKSSEEEFLRTLRGPQYFGQYGKITKIVVSKAKEGQNGSNSIGVYVTFENREDAAKCIAAVDGSQNLDRPLRAQYGTTKYCSAFLRNETCGNRTCTFLHETGEDNDSFSRQDLSSMNALSTQRPAHQASSSRSSQPPQPQAPIQQAPQSISAASQPASSHPPRDDAMSRSDSGDGSALPSSASWAAKNPQTESSRSSQAASVTAPSPIVTHASVPQQPAETRSVPPVVESPTQNIELEPQLQPTTTRQRPPEPPHPLESTMKTFMTSSFKFTFDRSIYTDEELREIDSYPPLFDDRGGIVRYRMEQERERERQKQEEERNTQGVMSAVEEDEAPASGSLQLGGEPETQDEPKNTSGRMSAQQRSAIQPPFGTSSQFQFGGSNFPTHNAANLTRTLTPQQQHQLSLLRSQSSRQSPINTSQFQQGYTGNTSLHHHQQSNPFQMQNPSQVFNTAQGHTRHASRYTFANDTSSASTAVKPAANPQLMAQQSAMMPTNQGKTFQNQALHQPHVHGNTFYSGVQGPPPGLKSSGTPPISGGGMFGQGHGFASAMGGSSGFGGNIGSKNSNEELVRQLLRDRNGSINGQGTDVGKREVKFPCAQQAMTSDAPAPSLLSSLYGSQLGAHHGYQDHNLQKQKKKGKKHRHANTSSSGGGGIVDLADPSILQARMHHGAAGQGQFGAQGQGGFPNNMIYGGGYGGGRWQL</sequence>
<feature type="compositionally biased region" description="Polar residues" evidence="4">
    <location>
        <begin position="481"/>
        <end position="525"/>
    </location>
</feature>
<keyword evidence="1" id="KW-0862">Zinc</keyword>
<evidence type="ECO:0000256" key="3">
    <source>
        <dbReference type="SAM" id="Coils"/>
    </source>
</evidence>
<feature type="compositionally biased region" description="Low complexity" evidence="4">
    <location>
        <begin position="250"/>
        <end position="288"/>
    </location>
</feature>
<dbReference type="InterPro" id="IPR003954">
    <property type="entry name" value="RRM_euk-type"/>
</dbReference>
<organism evidence="7 8">
    <name type="scientific">Stereocaulon virgatum</name>
    <dbReference type="NCBI Taxonomy" id="373712"/>
    <lineage>
        <taxon>Eukaryota</taxon>
        <taxon>Fungi</taxon>
        <taxon>Dikarya</taxon>
        <taxon>Ascomycota</taxon>
        <taxon>Pezizomycotina</taxon>
        <taxon>Lecanoromycetes</taxon>
        <taxon>OSLEUM clade</taxon>
        <taxon>Lecanoromycetidae</taxon>
        <taxon>Lecanorales</taxon>
        <taxon>Lecanorineae</taxon>
        <taxon>Stereocaulaceae</taxon>
        <taxon>Stereocaulon</taxon>
    </lineage>
</organism>
<name>A0ABR4AFU6_9LECA</name>
<evidence type="ECO:0000256" key="1">
    <source>
        <dbReference type="PROSITE-ProRule" id="PRU00175"/>
    </source>
</evidence>
<comment type="caution">
    <text evidence="7">The sequence shown here is derived from an EMBL/GenBank/DDBJ whole genome shotgun (WGS) entry which is preliminary data.</text>
</comment>
<dbReference type="Pfam" id="PF14570">
    <property type="entry name" value="zf-RING_4"/>
    <property type="match status" value="1"/>
</dbReference>
<evidence type="ECO:0000313" key="7">
    <source>
        <dbReference type="EMBL" id="KAL2044682.1"/>
    </source>
</evidence>
<dbReference type="Pfam" id="PF00076">
    <property type="entry name" value="RRM_1"/>
    <property type="match status" value="1"/>
</dbReference>
<feature type="compositionally biased region" description="Basic and acidic residues" evidence="4">
    <location>
        <begin position="433"/>
        <end position="448"/>
    </location>
</feature>
<feature type="compositionally biased region" description="Basic and acidic residues" evidence="4">
    <location>
        <begin position="289"/>
        <end position="300"/>
    </location>
</feature>
<dbReference type="PANTHER" id="PTHR12603:SF0">
    <property type="entry name" value="CCR4-NOT TRANSCRIPTION COMPLEX SUBUNIT 4"/>
    <property type="match status" value="1"/>
</dbReference>
<evidence type="ECO:0000256" key="2">
    <source>
        <dbReference type="PROSITE-ProRule" id="PRU00176"/>
    </source>
</evidence>
<dbReference type="Proteomes" id="UP001590950">
    <property type="component" value="Unassembled WGS sequence"/>
</dbReference>
<dbReference type="CDD" id="cd16618">
    <property type="entry name" value="mRING-HC-C4C4_CNOT4"/>
    <property type="match status" value="1"/>
</dbReference>
<dbReference type="Gene3D" id="3.30.70.330">
    <property type="match status" value="1"/>
</dbReference>
<keyword evidence="2" id="KW-0694">RNA-binding</keyword>
<evidence type="ECO:0000259" key="6">
    <source>
        <dbReference type="PROSITE" id="PS50102"/>
    </source>
</evidence>
<feature type="region of interest" description="Disordered" evidence="4">
    <location>
        <begin position="433"/>
        <end position="573"/>
    </location>
</feature>
<dbReference type="SUPFAM" id="SSF57850">
    <property type="entry name" value="RING/U-box"/>
    <property type="match status" value="1"/>
</dbReference>
<feature type="domain" description="RING-type" evidence="5">
    <location>
        <begin position="18"/>
        <end position="61"/>
    </location>
</feature>
<dbReference type="SMART" id="SM00361">
    <property type="entry name" value="RRM_1"/>
    <property type="match status" value="1"/>
</dbReference>
<feature type="region of interest" description="Disordered" evidence="4">
    <location>
        <begin position="228"/>
        <end position="389"/>
    </location>
</feature>
<keyword evidence="1" id="KW-0863">Zinc-finger</keyword>
<dbReference type="PROSITE" id="PS50089">
    <property type="entry name" value="ZF_RING_2"/>
    <property type="match status" value="1"/>
</dbReference>
<evidence type="ECO:0000313" key="8">
    <source>
        <dbReference type="Proteomes" id="UP001590950"/>
    </source>
</evidence>
<feature type="compositionally biased region" description="Basic residues" evidence="4">
    <location>
        <begin position="759"/>
        <end position="771"/>
    </location>
</feature>
<dbReference type="InterPro" id="IPR000504">
    <property type="entry name" value="RRM_dom"/>
</dbReference>
<accession>A0ABR4AFU6</accession>
<evidence type="ECO:0000256" key="4">
    <source>
        <dbReference type="SAM" id="MobiDB-lite"/>
    </source>
</evidence>
<dbReference type="SUPFAM" id="SSF54928">
    <property type="entry name" value="RNA-binding domain, RBD"/>
    <property type="match status" value="1"/>
</dbReference>
<dbReference type="PANTHER" id="PTHR12603">
    <property type="entry name" value="CCR4-NOT TRANSCRIPTION COMPLEX RELATED"/>
    <property type="match status" value="1"/>
</dbReference>
<dbReference type="Gene3D" id="3.30.40.10">
    <property type="entry name" value="Zinc/RING finger domain, C3HC4 (zinc finger)"/>
    <property type="match status" value="1"/>
</dbReference>
<dbReference type="InterPro" id="IPR039515">
    <property type="entry name" value="NOT4_mRING-HC-C4C4"/>
</dbReference>
<keyword evidence="8" id="KW-1185">Reference proteome</keyword>
<dbReference type="InterPro" id="IPR035979">
    <property type="entry name" value="RBD_domain_sf"/>
</dbReference>
<feature type="compositionally biased region" description="Low complexity" evidence="4">
    <location>
        <begin position="526"/>
        <end position="542"/>
    </location>
</feature>
<dbReference type="InterPro" id="IPR001841">
    <property type="entry name" value="Znf_RING"/>
</dbReference>
<feature type="compositionally biased region" description="Polar residues" evidence="4">
    <location>
        <begin position="306"/>
        <end position="332"/>
    </location>
</feature>
<feature type="region of interest" description="Disordered" evidence="4">
    <location>
        <begin position="755"/>
        <end position="782"/>
    </location>
</feature>
<keyword evidence="3" id="KW-0175">Coiled coil</keyword>
<feature type="compositionally biased region" description="Polar residues" evidence="4">
    <location>
        <begin position="236"/>
        <end position="249"/>
    </location>
</feature>
<evidence type="ECO:0008006" key="9">
    <source>
        <dbReference type="Google" id="ProtNLM"/>
    </source>
</evidence>
<reference evidence="7 8" key="1">
    <citation type="submission" date="2024-09" db="EMBL/GenBank/DDBJ databases">
        <title>Rethinking Asexuality: The Enigmatic Case of Functional Sexual Genes in Lepraria (Stereocaulaceae).</title>
        <authorList>
            <person name="Doellman M."/>
            <person name="Sun Y."/>
            <person name="Barcenas-Pena A."/>
            <person name="Lumbsch H.T."/>
            <person name="Grewe F."/>
        </authorList>
    </citation>
    <scope>NUCLEOTIDE SEQUENCE [LARGE SCALE GENOMIC DNA]</scope>
    <source>
        <strain evidence="7 8">Mercado 3170</strain>
    </source>
</reference>
<protein>
    <recommendedName>
        <fullName evidence="9">CCR4-NOT transcription complex subunit 4</fullName>
    </recommendedName>
</protein>
<feature type="compositionally biased region" description="Polar residues" evidence="4">
    <location>
        <begin position="543"/>
        <end position="573"/>
    </location>
</feature>
<feature type="compositionally biased region" description="Low complexity" evidence="4">
    <location>
        <begin position="365"/>
        <end position="376"/>
    </location>
</feature>
<gene>
    <name evidence="7" type="ORF">N7G274_002456</name>
</gene>
<feature type="coiled-coil region" evidence="3">
    <location>
        <begin position="81"/>
        <end position="109"/>
    </location>
</feature>
<dbReference type="InterPro" id="IPR039780">
    <property type="entry name" value="Mot2"/>
</dbReference>
<proteinExistence type="predicted"/>
<evidence type="ECO:0000259" key="5">
    <source>
        <dbReference type="PROSITE" id="PS50089"/>
    </source>
</evidence>
<dbReference type="InterPro" id="IPR013083">
    <property type="entry name" value="Znf_RING/FYVE/PHD"/>
</dbReference>